<organism evidence="1 2">
    <name type="scientific">Pseudomonas phage TC6</name>
    <dbReference type="NCBI Taxonomy" id="2060947"/>
    <lineage>
        <taxon>Viruses</taxon>
        <taxon>Duplodnaviria</taxon>
        <taxon>Heunggongvirae</taxon>
        <taxon>Uroviricota</taxon>
        <taxon>Caudoviricetes</taxon>
        <taxon>Zobellviridae</taxon>
        <taxon>Paundecimvirus</taxon>
        <taxon>Paundecimvirus PA11</taxon>
    </lineage>
</organism>
<sequence>MFIYAYNNASKAGKQIKDMLNVKFIKHKNSKFKGSPDKVVINWGSSNLPEEVLKCTVVNTSVAVSMAANKRSFFEAMVGHARTPESTTEKAEALKWVDGGNTVVCRTLLNANSGKGIVLVGPGDDELVDAPLYTKYVPKKQEWRIHVFRGECVDIQRKARKKDVPDDEVNWKIRNIGGGFIFARNEGIKPHEDIIEQAIKAVEACGLDFGAADVIFNEKEQQAYVLEVNTAPGVDGTTLEGYVKRFEELK</sequence>
<evidence type="ECO:0000313" key="1">
    <source>
        <dbReference type="EMBL" id="AUG88559.1"/>
    </source>
</evidence>
<dbReference type="SUPFAM" id="SSF56059">
    <property type="entry name" value="Glutathione synthetase ATP-binding domain-like"/>
    <property type="match status" value="1"/>
</dbReference>
<dbReference type="Gene3D" id="3.30.470.20">
    <property type="entry name" value="ATP-grasp fold, B domain"/>
    <property type="match status" value="1"/>
</dbReference>
<dbReference type="EMBL" id="MG676466">
    <property type="protein sequence ID" value="AUG88559.1"/>
    <property type="molecule type" value="Genomic_DNA"/>
</dbReference>
<evidence type="ECO:0000313" key="2">
    <source>
        <dbReference type="Proteomes" id="UP000241282"/>
    </source>
</evidence>
<accession>A0A2H5BQE5</accession>
<protein>
    <submittedName>
        <fullName evidence="1">Putative ATP-grasp protein</fullName>
    </submittedName>
</protein>
<dbReference type="Proteomes" id="UP000241282">
    <property type="component" value="Segment"/>
</dbReference>
<proteinExistence type="predicted"/>
<gene>
    <name evidence="1" type="primary">TC6_048</name>
</gene>
<reference evidence="1 2" key="1">
    <citation type="submission" date="2017-12" db="EMBL/GenBank/DDBJ databases">
        <title>Genomic identification of Pseudomonas aeruginosa phage TC6.</title>
        <authorList>
            <person name="Lu S."/>
            <person name="Tang C."/>
            <person name="Deng C."/>
            <person name="Zhang Y."/>
            <person name="Xiao C."/>
        </authorList>
    </citation>
    <scope>NUCLEOTIDE SEQUENCE [LARGE SCALE GENOMIC DNA]</scope>
</reference>
<name>A0A2H5BQE5_9CAUD</name>